<evidence type="ECO:0000313" key="7">
    <source>
        <dbReference type="EMBL" id="OQE23567.1"/>
    </source>
</evidence>
<dbReference type="Pfam" id="PF05705">
    <property type="entry name" value="DUF829"/>
    <property type="match status" value="1"/>
</dbReference>
<evidence type="ECO:0000256" key="5">
    <source>
        <dbReference type="ARBA" id="ARBA00023242"/>
    </source>
</evidence>
<protein>
    <submittedName>
        <fullName evidence="7">Uncharacterized protein</fullName>
    </submittedName>
</protein>
<dbReference type="InterPro" id="IPR008547">
    <property type="entry name" value="DUF829_TMEM53"/>
</dbReference>
<dbReference type="EMBL" id="MLKD01000008">
    <property type="protein sequence ID" value="OQE23567.1"/>
    <property type="molecule type" value="Genomic_DNA"/>
</dbReference>
<keyword evidence="2" id="KW-0812">Transmembrane</keyword>
<accession>A0A1V6TB77</accession>
<comment type="similarity">
    <text evidence="1">Belongs to the TMEM53 family.</text>
</comment>
<sequence>MASIFEPLQLIGEDIYWHGSSRKIEDNPRGSSAPALVILCTWAGGATPRRINKYIDQYIKLYPSSALLLLTTNIPNTAFRPLRWIRHRLKPARLAIRRILTPEVGDEPTTAADQSKGILLHMFSHGGCSMGVQLSLAMREESDNGEAFRSSLRGIILDCSPGDDAFERSYRAARVSLPQTALVNFFSITLLYPTLSVLNSLQNAGVLRAVRDLRISLNDPDTFGPNTKRLYIYSKEDVMVGWEEVQSHFEEAKSQGHVVDQVVFETGSHCTLMVEDADRYWTAIQRFWEGGDLSALTFDQDPSGDISTFRNKPHLRSRL</sequence>
<reference evidence="8" key="1">
    <citation type="journal article" date="2017" name="Nat. Microbiol.">
        <title>Global analysis of biosynthetic gene clusters reveals vast potential of secondary metabolite production in Penicillium species.</title>
        <authorList>
            <person name="Nielsen J.C."/>
            <person name="Grijseels S."/>
            <person name="Prigent S."/>
            <person name="Ji B."/>
            <person name="Dainat J."/>
            <person name="Nielsen K.F."/>
            <person name="Frisvad J.C."/>
            <person name="Workman M."/>
            <person name="Nielsen J."/>
        </authorList>
    </citation>
    <scope>NUCLEOTIDE SEQUENCE [LARGE SCALE GENOMIC DNA]</scope>
    <source>
        <strain evidence="8">IBT 24891</strain>
    </source>
</reference>
<organism evidence="7 8">
    <name type="scientific">Penicillium steckii</name>
    <dbReference type="NCBI Taxonomy" id="303698"/>
    <lineage>
        <taxon>Eukaryota</taxon>
        <taxon>Fungi</taxon>
        <taxon>Dikarya</taxon>
        <taxon>Ascomycota</taxon>
        <taxon>Pezizomycotina</taxon>
        <taxon>Eurotiomycetes</taxon>
        <taxon>Eurotiomycetidae</taxon>
        <taxon>Eurotiales</taxon>
        <taxon>Aspergillaceae</taxon>
        <taxon>Penicillium</taxon>
    </lineage>
</organism>
<evidence type="ECO:0000256" key="3">
    <source>
        <dbReference type="ARBA" id="ARBA00022989"/>
    </source>
</evidence>
<proteinExistence type="inferred from homology"/>
<comment type="caution">
    <text evidence="7">The sequence shown here is derived from an EMBL/GenBank/DDBJ whole genome shotgun (WGS) entry which is preliminary data.</text>
</comment>
<comment type="subcellular location">
    <subcellularLocation>
        <location evidence="6">Nucleus outer membrane</location>
        <topology evidence="6">Single-pass membrane protein</topology>
    </subcellularLocation>
</comment>
<dbReference type="InterPro" id="IPR029058">
    <property type="entry name" value="AB_hydrolase_fold"/>
</dbReference>
<evidence type="ECO:0000256" key="1">
    <source>
        <dbReference type="ARBA" id="ARBA00007387"/>
    </source>
</evidence>
<name>A0A1V6TB77_9EURO</name>
<dbReference type="AlphaFoldDB" id="A0A1V6TB77"/>
<dbReference type="PANTHER" id="PTHR12265">
    <property type="entry name" value="TRANSMEMBRANE PROTEIN 53"/>
    <property type="match status" value="1"/>
</dbReference>
<dbReference type="OrthoDB" id="77878at2759"/>
<dbReference type="SUPFAM" id="SSF53474">
    <property type="entry name" value="alpha/beta-Hydrolases"/>
    <property type="match status" value="1"/>
</dbReference>
<keyword evidence="4" id="KW-0472">Membrane</keyword>
<dbReference type="Proteomes" id="UP000191285">
    <property type="component" value="Unassembled WGS sequence"/>
</dbReference>
<keyword evidence="5" id="KW-0539">Nucleus</keyword>
<dbReference type="GO" id="GO:0072330">
    <property type="term" value="P:monocarboxylic acid biosynthetic process"/>
    <property type="evidence" value="ECO:0007669"/>
    <property type="project" value="UniProtKB-ARBA"/>
</dbReference>
<keyword evidence="3" id="KW-1133">Transmembrane helix</keyword>
<dbReference type="GO" id="GO:0005640">
    <property type="term" value="C:nuclear outer membrane"/>
    <property type="evidence" value="ECO:0007669"/>
    <property type="project" value="UniProtKB-SubCell"/>
</dbReference>
<evidence type="ECO:0000256" key="2">
    <source>
        <dbReference type="ARBA" id="ARBA00022692"/>
    </source>
</evidence>
<evidence type="ECO:0000313" key="8">
    <source>
        <dbReference type="Proteomes" id="UP000191285"/>
    </source>
</evidence>
<evidence type="ECO:0000256" key="4">
    <source>
        <dbReference type="ARBA" id="ARBA00023136"/>
    </source>
</evidence>
<dbReference type="PANTHER" id="PTHR12265:SF30">
    <property type="entry name" value="TRANSMEMBRANE PROTEIN 53"/>
    <property type="match status" value="1"/>
</dbReference>
<evidence type="ECO:0000256" key="6">
    <source>
        <dbReference type="ARBA" id="ARBA00034303"/>
    </source>
</evidence>
<gene>
    <name evidence="7" type="ORF">PENSTE_c008G03365</name>
</gene>
<dbReference type="GO" id="GO:0017000">
    <property type="term" value="P:antibiotic biosynthetic process"/>
    <property type="evidence" value="ECO:0007669"/>
    <property type="project" value="UniProtKB-ARBA"/>
</dbReference>
<keyword evidence="8" id="KW-1185">Reference proteome</keyword>